<evidence type="ECO:0008006" key="2">
    <source>
        <dbReference type="Google" id="ProtNLM"/>
    </source>
</evidence>
<dbReference type="EMBL" id="JABXJJ020000057">
    <property type="protein sequence ID" value="MDI5973986.1"/>
    <property type="molecule type" value="Genomic_DNA"/>
</dbReference>
<dbReference type="AlphaFoldDB" id="A0AA90H8R0"/>
<sequence length="139" mass="15342">MRSTKALDRQRCSGRDMAAEGRTKLRYRDGILGIDLYAQIVPMDGYLLAVTVTDQAPWKAFAPSSRDTGPQGVDYTCERCYEDFTSFARACPRCESAPCPECARCGCTPQVTERQCSSCFVLHPLAMYTGGSPRCDDCS</sequence>
<accession>A0AA90H8R0</accession>
<comment type="caution">
    <text evidence="1">The sequence shown here is derived from an EMBL/GenBank/DDBJ whole genome shotgun (WGS) entry which is preliminary data.</text>
</comment>
<gene>
    <name evidence="1" type="ORF">POF50_032370</name>
</gene>
<evidence type="ECO:0000313" key="1">
    <source>
        <dbReference type="EMBL" id="MDI5973986.1"/>
    </source>
</evidence>
<organism evidence="1">
    <name type="scientific">Streptantibioticus silvisoli</name>
    <dbReference type="NCBI Taxonomy" id="2705255"/>
    <lineage>
        <taxon>Bacteria</taxon>
        <taxon>Bacillati</taxon>
        <taxon>Actinomycetota</taxon>
        <taxon>Actinomycetes</taxon>
        <taxon>Kitasatosporales</taxon>
        <taxon>Streptomycetaceae</taxon>
        <taxon>Streptantibioticus</taxon>
    </lineage>
</organism>
<name>A0AA90H8R0_9ACTN</name>
<reference evidence="1" key="1">
    <citation type="submission" date="2023-05" db="EMBL/GenBank/DDBJ databases">
        <title>Streptantibioticus silvisoli sp. nov., acidotolerant actinomycetes 1 from pine litter.</title>
        <authorList>
            <person name="Swiecimska M."/>
            <person name="Golinska P."/>
            <person name="Sangal V."/>
            <person name="Wachnowicz B."/>
            <person name="Goodfellow M."/>
        </authorList>
    </citation>
    <scope>NUCLEOTIDE SEQUENCE</scope>
    <source>
        <strain evidence="1">SL13</strain>
    </source>
</reference>
<protein>
    <recommendedName>
        <fullName evidence="2">Zinc ribbon domain-containing protein</fullName>
    </recommendedName>
</protein>
<proteinExistence type="predicted"/>
<dbReference type="RefSeq" id="WP_271313438.1">
    <property type="nucleotide sequence ID" value="NZ_JABXJJ020000057.1"/>
</dbReference>